<dbReference type="Proteomes" id="UP000194457">
    <property type="component" value="Chromosome"/>
</dbReference>
<sequence>MNTRYDKPASSLRAMVSLDCRAMHESRLFRQNLITVLPLDGSITVSDMLVLVRLMLAGTGMKRRFFGCHASFIEGSVWRVVNANATGWPDERNGT</sequence>
<dbReference type="KEGG" id="kma:B9H00_06715"/>
<proteinExistence type="predicted"/>
<dbReference type="OrthoDB" id="9862039at2"/>
<evidence type="ECO:0000313" key="2">
    <source>
        <dbReference type="Proteomes" id="UP000194457"/>
    </source>
</evidence>
<dbReference type="AlphaFoldDB" id="A0A240UNY5"/>
<protein>
    <submittedName>
        <fullName evidence="1">Uncharacterized protein</fullName>
    </submittedName>
</protein>
<organism evidence="1 2">
    <name type="scientific">Kushneria marisflavi</name>
    <dbReference type="NCBI Taxonomy" id="157779"/>
    <lineage>
        <taxon>Bacteria</taxon>
        <taxon>Pseudomonadati</taxon>
        <taxon>Pseudomonadota</taxon>
        <taxon>Gammaproteobacteria</taxon>
        <taxon>Oceanospirillales</taxon>
        <taxon>Halomonadaceae</taxon>
        <taxon>Kushneria</taxon>
    </lineage>
</organism>
<accession>A0A240UNY5</accession>
<gene>
    <name evidence="1" type="ORF">B9H00_06715</name>
</gene>
<reference evidence="1 2" key="1">
    <citation type="submission" date="2017-05" db="EMBL/GenBank/DDBJ databases">
        <authorList>
            <person name="Song R."/>
            <person name="Chenine A.L."/>
            <person name="Ruprecht R.M."/>
        </authorList>
    </citation>
    <scope>NUCLEOTIDE SEQUENCE [LARGE SCALE GENOMIC DNA]</scope>
    <source>
        <strain evidence="1">SW32</strain>
    </source>
</reference>
<keyword evidence="2" id="KW-1185">Reference proteome</keyword>
<dbReference type="EMBL" id="CP021358">
    <property type="protein sequence ID" value="ART62783.1"/>
    <property type="molecule type" value="Genomic_DNA"/>
</dbReference>
<name>A0A240UNY5_9GAMM</name>
<evidence type="ECO:0000313" key="1">
    <source>
        <dbReference type="EMBL" id="ART62783.1"/>
    </source>
</evidence>